<evidence type="ECO:0000313" key="4">
    <source>
        <dbReference type="Proteomes" id="UP000030111"/>
    </source>
</evidence>
<dbReference type="eggNOG" id="COG0457">
    <property type="taxonomic scope" value="Bacteria"/>
</dbReference>
<dbReference type="SUPFAM" id="SSF48452">
    <property type="entry name" value="TPR-like"/>
    <property type="match status" value="1"/>
</dbReference>
<evidence type="ECO:0000256" key="1">
    <source>
        <dbReference type="SAM" id="Phobius"/>
    </source>
</evidence>
<dbReference type="SMART" id="SM00028">
    <property type="entry name" value="TPR"/>
    <property type="match status" value="5"/>
</dbReference>
<dbReference type="Gene3D" id="1.25.40.10">
    <property type="entry name" value="Tetratricopeptide repeat domain"/>
    <property type="match status" value="2"/>
</dbReference>
<feature type="chain" id="PRO_5002003305" description="Tetratricopeptide repeat protein" evidence="2">
    <location>
        <begin position="24"/>
        <end position="381"/>
    </location>
</feature>
<accession>A0A0A2MJB0</accession>
<dbReference type="InterPro" id="IPR011990">
    <property type="entry name" value="TPR-like_helical_dom_sf"/>
</dbReference>
<reference evidence="3 4" key="1">
    <citation type="submission" date="2013-09" db="EMBL/GenBank/DDBJ databases">
        <authorList>
            <person name="Zeng Z."/>
            <person name="Chen C."/>
        </authorList>
    </citation>
    <scope>NUCLEOTIDE SEQUENCE [LARGE SCALE GENOMIC DNA]</scope>
    <source>
        <strain evidence="3 4">WB 4.1-42</strain>
    </source>
</reference>
<keyword evidence="2" id="KW-0732">Signal</keyword>
<keyword evidence="1" id="KW-0812">Transmembrane</keyword>
<evidence type="ECO:0000313" key="3">
    <source>
        <dbReference type="EMBL" id="KGO91573.1"/>
    </source>
</evidence>
<keyword evidence="1" id="KW-0472">Membrane</keyword>
<feature type="signal peptide" evidence="2">
    <location>
        <begin position="1"/>
        <end position="23"/>
    </location>
</feature>
<sequence length="381" mass="43274">MPRKKIYQLFMCLLLCLAAPAFAQGELNLDTLTQQAGKELYTNPDKAIKLALKIYDLSEGDTQHQIASLIIVSNGYFSLKKGKEAKKYAFKAIELAQTTNDYVNQVKLYGLLGNHYQVLKINDKARLYLNKAEEILQQHPMPPDMAYLKGNIYAVKGNSYKNDLDCDFAITYFDKAINEFKHTQHKSASTNLRLVMVQKGFCLLEKQMPNEATAIFNEAIKNTSATQYYDTWVYAKIGLSKSLAQKQQYNLAIIQLTEALNGSPKDGQVEIKNDLYRNLSDNYLKLDDLNNYRKYNSRYHETLVKATANKEHSFNWLANDLTDDANEQLQATRTTYKIYAIAAAATGLVLLFLIAVAIKKNQKKAAALKQQLFRKTLNSQV</sequence>
<keyword evidence="1" id="KW-1133">Transmembrane helix</keyword>
<keyword evidence="4" id="KW-1185">Reference proteome</keyword>
<feature type="transmembrane region" description="Helical" evidence="1">
    <location>
        <begin position="338"/>
        <end position="358"/>
    </location>
</feature>
<dbReference type="InterPro" id="IPR019734">
    <property type="entry name" value="TPR_rpt"/>
</dbReference>
<name>A0A0A2MJB0_9FLAO</name>
<organism evidence="3 4">
    <name type="scientific">Flavobacterium subsaxonicum WB 4.1-42 = DSM 21790</name>
    <dbReference type="NCBI Taxonomy" id="1121898"/>
    <lineage>
        <taxon>Bacteria</taxon>
        <taxon>Pseudomonadati</taxon>
        <taxon>Bacteroidota</taxon>
        <taxon>Flavobacteriia</taxon>
        <taxon>Flavobacteriales</taxon>
        <taxon>Flavobacteriaceae</taxon>
        <taxon>Flavobacterium</taxon>
    </lineage>
</organism>
<protein>
    <recommendedName>
        <fullName evidence="5">Tetratricopeptide repeat protein</fullName>
    </recommendedName>
</protein>
<dbReference type="EMBL" id="JRLY01000017">
    <property type="protein sequence ID" value="KGO91573.1"/>
    <property type="molecule type" value="Genomic_DNA"/>
</dbReference>
<dbReference type="AlphaFoldDB" id="A0A0A2MJB0"/>
<evidence type="ECO:0000256" key="2">
    <source>
        <dbReference type="SAM" id="SignalP"/>
    </source>
</evidence>
<dbReference type="STRING" id="1121898.GCA_000422725_03817"/>
<comment type="caution">
    <text evidence="3">The sequence shown here is derived from an EMBL/GenBank/DDBJ whole genome shotgun (WGS) entry which is preliminary data.</text>
</comment>
<evidence type="ECO:0008006" key="5">
    <source>
        <dbReference type="Google" id="ProtNLM"/>
    </source>
</evidence>
<dbReference type="RefSeq" id="WP_026989899.1">
    <property type="nucleotide sequence ID" value="NZ_JRLY01000017.1"/>
</dbReference>
<proteinExistence type="predicted"/>
<gene>
    <name evidence="3" type="ORF">Q766_17030</name>
</gene>
<dbReference type="Proteomes" id="UP000030111">
    <property type="component" value="Unassembled WGS sequence"/>
</dbReference>